<name>A0ABT3PUQ6_9BACT</name>
<feature type="transmembrane region" description="Helical" evidence="1">
    <location>
        <begin position="281"/>
        <end position="300"/>
    </location>
</feature>
<reference evidence="3 4" key="1">
    <citation type="submission" date="2021-11" db="EMBL/GenBank/DDBJ databases">
        <title>Aliifidinibius sp. nov., a new bacterium isolated from saline soil.</title>
        <authorList>
            <person name="Galisteo C."/>
            <person name="De La Haba R."/>
            <person name="Sanchez-Porro C."/>
            <person name="Ventosa A."/>
        </authorList>
    </citation>
    <scope>NUCLEOTIDE SEQUENCE [LARGE SCALE GENOMIC DNA]</scope>
    <source>
        <strain evidence="3 4">KACC 190600</strain>
    </source>
</reference>
<dbReference type="Proteomes" id="UP001207337">
    <property type="component" value="Unassembled WGS sequence"/>
</dbReference>
<keyword evidence="1" id="KW-1133">Transmembrane helix</keyword>
<feature type="transmembrane region" description="Helical" evidence="1">
    <location>
        <begin position="35"/>
        <end position="53"/>
    </location>
</feature>
<gene>
    <name evidence="3" type="ORF">LQ318_01535</name>
</gene>
<feature type="domain" description="Peptidase M56" evidence="2">
    <location>
        <begin position="24"/>
        <end position="270"/>
    </location>
</feature>
<proteinExistence type="predicted"/>
<dbReference type="PANTHER" id="PTHR34978">
    <property type="entry name" value="POSSIBLE SENSOR-TRANSDUCER PROTEIN BLAR"/>
    <property type="match status" value="1"/>
</dbReference>
<comment type="caution">
    <text evidence="3">The sequence shown here is derived from an EMBL/GenBank/DDBJ whole genome shotgun (WGS) entry which is preliminary data.</text>
</comment>
<dbReference type="InterPro" id="IPR052173">
    <property type="entry name" value="Beta-lactam_resp_regulator"/>
</dbReference>
<protein>
    <submittedName>
        <fullName evidence="3">M56 family metallopeptidase</fullName>
    </submittedName>
</protein>
<accession>A0ABT3PUQ6</accession>
<dbReference type="RefSeq" id="WP_265786900.1">
    <property type="nucleotide sequence ID" value="NZ_BAABRS010000001.1"/>
</dbReference>
<keyword evidence="1" id="KW-0472">Membrane</keyword>
<dbReference type="Pfam" id="PF05569">
    <property type="entry name" value="Peptidase_M56"/>
    <property type="match status" value="1"/>
</dbReference>
<evidence type="ECO:0000313" key="4">
    <source>
        <dbReference type="Proteomes" id="UP001207337"/>
    </source>
</evidence>
<organism evidence="3 4">
    <name type="scientific">Fodinibius salicampi</name>
    <dbReference type="NCBI Taxonomy" id="1920655"/>
    <lineage>
        <taxon>Bacteria</taxon>
        <taxon>Pseudomonadati</taxon>
        <taxon>Balneolota</taxon>
        <taxon>Balneolia</taxon>
        <taxon>Balneolales</taxon>
        <taxon>Balneolaceae</taxon>
        <taxon>Fodinibius</taxon>
    </lineage>
</organism>
<dbReference type="CDD" id="cd07341">
    <property type="entry name" value="M56_BlaR1_MecR1_like"/>
    <property type="match status" value="1"/>
</dbReference>
<dbReference type="InterPro" id="IPR008756">
    <property type="entry name" value="Peptidase_M56"/>
</dbReference>
<keyword evidence="4" id="KW-1185">Reference proteome</keyword>
<evidence type="ECO:0000256" key="1">
    <source>
        <dbReference type="SAM" id="Phobius"/>
    </source>
</evidence>
<feature type="transmembrane region" description="Helical" evidence="1">
    <location>
        <begin position="103"/>
        <end position="124"/>
    </location>
</feature>
<dbReference type="PANTHER" id="PTHR34978:SF3">
    <property type="entry name" value="SLR0241 PROTEIN"/>
    <property type="match status" value="1"/>
</dbReference>
<sequence>MISYLIYSTICLGLVLLFYHAVLAREKIYQINRGYLLVGLLFSLTVPFMPFGIADSLLTLGSNTEISQILPGGIENTNAKSVHQVTDNPTEENSASHTSYVEWITPFIFWVYGIVTLILSIRMIRHFYCMQLKSMKNPATSFKGHKVVLVDKEVVPHTFWKTIFVNKEQYENKEISEEVMIHELIHAEQNHSLDILIVEILKTIWWFNPVLYFYKKAIQVNHEYIADDEVLSNGTDIADYQTLLLKMRTAKSAHYLSTSLNFNITKKRFQMMTLSHSTYRSSLKLALIIPFFVLLGITFGCEPASMESDNQIEDIVSVEIVDAETIKLNGETVSASQFESAFSELSINPDQIIIDFEVHENVPTGLVTDVQKILRENGTLRINYSTVQSNDSQPREAWSPRPDSRNVLSILINEAGQLLINKEPATLS</sequence>
<dbReference type="EMBL" id="JAJNDC010000001">
    <property type="protein sequence ID" value="MCW9711573.1"/>
    <property type="molecule type" value="Genomic_DNA"/>
</dbReference>
<evidence type="ECO:0000259" key="2">
    <source>
        <dbReference type="Pfam" id="PF05569"/>
    </source>
</evidence>
<feature type="transmembrane region" description="Helical" evidence="1">
    <location>
        <begin position="6"/>
        <end position="23"/>
    </location>
</feature>
<evidence type="ECO:0000313" key="3">
    <source>
        <dbReference type="EMBL" id="MCW9711573.1"/>
    </source>
</evidence>
<keyword evidence="1" id="KW-0812">Transmembrane</keyword>